<evidence type="ECO:0000256" key="8">
    <source>
        <dbReference type="SAM" id="MobiDB-lite"/>
    </source>
</evidence>
<organism evidence="10 11">
    <name type="scientific">Pseudovirgaria hyperparasitica</name>
    <dbReference type="NCBI Taxonomy" id="470096"/>
    <lineage>
        <taxon>Eukaryota</taxon>
        <taxon>Fungi</taxon>
        <taxon>Dikarya</taxon>
        <taxon>Ascomycota</taxon>
        <taxon>Pezizomycotina</taxon>
        <taxon>Dothideomycetes</taxon>
        <taxon>Dothideomycetes incertae sedis</taxon>
        <taxon>Acrospermales</taxon>
        <taxon>Acrospermaceae</taxon>
        <taxon>Pseudovirgaria</taxon>
    </lineage>
</organism>
<dbReference type="Pfam" id="PF04696">
    <property type="entry name" value="Pinin_SDK_memA"/>
    <property type="match status" value="1"/>
</dbReference>
<dbReference type="PANTHER" id="PTHR12707:SF0">
    <property type="entry name" value="PININ"/>
    <property type="match status" value="1"/>
</dbReference>
<feature type="compositionally biased region" description="Polar residues" evidence="8">
    <location>
        <begin position="138"/>
        <end position="147"/>
    </location>
</feature>
<dbReference type="GO" id="GO:0071013">
    <property type="term" value="C:catalytic step 2 spliceosome"/>
    <property type="evidence" value="ECO:0007669"/>
    <property type="project" value="TreeGrafter"/>
</dbReference>
<feature type="compositionally biased region" description="Basic and acidic residues" evidence="8">
    <location>
        <begin position="82"/>
        <end position="98"/>
    </location>
</feature>
<dbReference type="InterPro" id="IPR006786">
    <property type="entry name" value="Pinin_SDK_MemA"/>
</dbReference>
<dbReference type="GeneID" id="54486209"/>
<keyword evidence="3" id="KW-0507">mRNA processing</keyword>
<feature type="domain" description="Pinin/SDK/MemA protein" evidence="9">
    <location>
        <begin position="123"/>
        <end position="237"/>
    </location>
</feature>
<feature type="region of interest" description="Disordered" evidence="8">
    <location>
        <begin position="55"/>
        <end position="194"/>
    </location>
</feature>
<dbReference type="GO" id="GO:0008380">
    <property type="term" value="P:RNA splicing"/>
    <property type="evidence" value="ECO:0007669"/>
    <property type="project" value="UniProtKB-KW"/>
</dbReference>
<evidence type="ECO:0000256" key="6">
    <source>
        <dbReference type="ARBA" id="ARBA00023187"/>
    </source>
</evidence>
<name>A0A6A6WMP4_9PEZI</name>
<dbReference type="RefSeq" id="XP_033605932.1">
    <property type="nucleotide sequence ID" value="XM_033745155.1"/>
</dbReference>
<gene>
    <name evidence="10" type="ORF">EJ05DRAFT_482278</name>
</gene>
<proteinExistence type="inferred from homology"/>
<evidence type="ECO:0000256" key="5">
    <source>
        <dbReference type="ARBA" id="ARBA00023163"/>
    </source>
</evidence>
<feature type="compositionally biased region" description="Basic and acidic residues" evidence="8">
    <location>
        <begin position="170"/>
        <end position="194"/>
    </location>
</feature>
<dbReference type="EMBL" id="ML996565">
    <property type="protein sequence ID" value="KAF2763481.1"/>
    <property type="molecule type" value="Genomic_DNA"/>
</dbReference>
<comment type="similarity">
    <text evidence="2">Belongs to the pinin family.</text>
</comment>
<dbReference type="Proteomes" id="UP000799437">
    <property type="component" value="Unassembled WGS sequence"/>
</dbReference>
<keyword evidence="5" id="KW-0804">Transcription</keyword>
<feature type="compositionally biased region" description="Basic and acidic residues" evidence="8">
    <location>
        <begin position="1"/>
        <end position="13"/>
    </location>
</feature>
<feature type="region of interest" description="Disordered" evidence="8">
    <location>
        <begin position="230"/>
        <end position="352"/>
    </location>
</feature>
<keyword evidence="6" id="KW-0508">mRNA splicing</keyword>
<feature type="compositionally biased region" description="Polar residues" evidence="8">
    <location>
        <begin position="274"/>
        <end position="286"/>
    </location>
</feature>
<reference evidence="10" key="1">
    <citation type="journal article" date="2020" name="Stud. Mycol.">
        <title>101 Dothideomycetes genomes: a test case for predicting lifestyles and emergence of pathogens.</title>
        <authorList>
            <person name="Haridas S."/>
            <person name="Albert R."/>
            <person name="Binder M."/>
            <person name="Bloem J."/>
            <person name="Labutti K."/>
            <person name="Salamov A."/>
            <person name="Andreopoulos B."/>
            <person name="Baker S."/>
            <person name="Barry K."/>
            <person name="Bills G."/>
            <person name="Bluhm B."/>
            <person name="Cannon C."/>
            <person name="Castanera R."/>
            <person name="Culley D."/>
            <person name="Daum C."/>
            <person name="Ezra D."/>
            <person name="Gonzalez J."/>
            <person name="Henrissat B."/>
            <person name="Kuo A."/>
            <person name="Liang C."/>
            <person name="Lipzen A."/>
            <person name="Lutzoni F."/>
            <person name="Magnuson J."/>
            <person name="Mondo S."/>
            <person name="Nolan M."/>
            <person name="Ohm R."/>
            <person name="Pangilinan J."/>
            <person name="Park H.-J."/>
            <person name="Ramirez L."/>
            <person name="Alfaro M."/>
            <person name="Sun H."/>
            <person name="Tritt A."/>
            <person name="Yoshinaga Y."/>
            <person name="Zwiers L.-H."/>
            <person name="Turgeon B."/>
            <person name="Goodwin S."/>
            <person name="Spatafora J."/>
            <person name="Crous P."/>
            <person name="Grigoriev I."/>
        </authorList>
    </citation>
    <scope>NUCLEOTIDE SEQUENCE</scope>
    <source>
        <strain evidence="10">CBS 121739</strain>
    </source>
</reference>
<sequence length="352" mass="40432">MPRQRNPEVEHRSSANHQSLDSKWMPNRLYHRHSQLAPVLIQDRMIASAVVVPEEQPALSPAARSASPPKSKKRGLSFESDEGSKRPRISKESNEHNFKTNGSLDDASEQGRRSGARRDGAAEERKRGQRLFGALLGTLSQSSTSATQKRREIERRQQAKIRQQAEEDDQNIRQKSDELRRTRVKEQRSYDTESMHLRHTNTVTMANFLRTKAEPRLFFRPWDLMPEEEDQIKRQVEDAEADRDREREEHRRREQEWEEEQDVTLNDAPGESQPIESTQRPGNSDQLDPVGREEPSNAPDDMATIDTHHTEQTHDADKNVEDTPIVPVAEDDHAGDDNGEEVLETGEDTVLY</sequence>
<keyword evidence="4" id="KW-0805">Transcription regulation</keyword>
<evidence type="ECO:0000256" key="4">
    <source>
        <dbReference type="ARBA" id="ARBA00023015"/>
    </source>
</evidence>
<evidence type="ECO:0000259" key="9">
    <source>
        <dbReference type="Pfam" id="PF04696"/>
    </source>
</evidence>
<feature type="compositionally biased region" description="Basic and acidic residues" evidence="8">
    <location>
        <begin position="231"/>
        <end position="255"/>
    </location>
</feature>
<feature type="compositionally biased region" description="Acidic residues" evidence="8">
    <location>
        <begin position="337"/>
        <end position="352"/>
    </location>
</feature>
<keyword evidence="11" id="KW-1185">Reference proteome</keyword>
<feature type="compositionally biased region" description="Basic and acidic residues" evidence="8">
    <location>
        <begin position="306"/>
        <end position="321"/>
    </location>
</feature>
<feature type="compositionally biased region" description="Low complexity" evidence="8">
    <location>
        <begin position="57"/>
        <end position="69"/>
    </location>
</feature>
<evidence type="ECO:0000256" key="1">
    <source>
        <dbReference type="ARBA" id="ARBA00004123"/>
    </source>
</evidence>
<keyword evidence="7" id="KW-0539">Nucleus</keyword>
<feature type="region of interest" description="Disordered" evidence="8">
    <location>
        <begin position="1"/>
        <end position="26"/>
    </location>
</feature>
<dbReference type="GO" id="GO:0006397">
    <property type="term" value="P:mRNA processing"/>
    <property type="evidence" value="ECO:0007669"/>
    <property type="project" value="UniProtKB-KW"/>
</dbReference>
<evidence type="ECO:0000256" key="7">
    <source>
        <dbReference type="ARBA" id="ARBA00023242"/>
    </source>
</evidence>
<evidence type="ECO:0000313" key="10">
    <source>
        <dbReference type="EMBL" id="KAF2763481.1"/>
    </source>
</evidence>
<dbReference type="OrthoDB" id="330772at2759"/>
<evidence type="ECO:0000256" key="2">
    <source>
        <dbReference type="ARBA" id="ARBA00010386"/>
    </source>
</evidence>
<evidence type="ECO:0000313" key="11">
    <source>
        <dbReference type="Proteomes" id="UP000799437"/>
    </source>
</evidence>
<feature type="compositionally biased region" description="Basic and acidic residues" evidence="8">
    <location>
        <begin position="109"/>
        <end position="126"/>
    </location>
</feature>
<evidence type="ECO:0000256" key="3">
    <source>
        <dbReference type="ARBA" id="ARBA00022664"/>
    </source>
</evidence>
<dbReference type="PANTHER" id="PTHR12707">
    <property type="entry name" value="PINN"/>
    <property type="match status" value="1"/>
</dbReference>
<dbReference type="InterPro" id="IPR039853">
    <property type="entry name" value="Pinin"/>
</dbReference>
<comment type="subcellular location">
    <subcellularLocation>
        <location evidence="1">Nucleus</location>
    </subcellularLocation>
</comment>
<dbReference type="AlphaFoldDB" id="A0A6A6WMP4"/>
<accession>A0A6A6WMP4</accession>
<protein>
    <recommendedName>
        <fullName evidence="9">Pinin/SDK/MemA protein domain-containing protein</fullName>
    </recommendedName>
</protein>